<dbReference type="Gene3D" id="1.10.287.950">
    <property type="entry name" value="Methyl-accepting chemotaxis protein"/>
    <property type="match status" value="1"/>
</dbReference>
<dbReference type="Proteomes" id="UP000269115">
    <property type="component" value="Unassembled WGS sequence"/>
</dbReference>
<keyword evidence="6 11" id="KW-1133">Transmembrane helix</keyword>
<dbReference type="Pfam" id="PF00015">
    <property type="entry name" value="MCPsignal"/>
    <property type="match status" value="1"/>
</dbReference>
<protein>
    <submittedName>
        <fullName evidence="14">Methyl-accepting chemotaxis protein</fullName>
    </submittedName>
</protein>
<dbReference type="SMART" id="SM01358">
    <property type="entry name" value="HBM"/>
    <property type="match status" value="1"/>
</dbReference>
<keyword evidence="2" id="KW-1003">Cell membrane</keyword>
<evidence type="ECO:0000313" key="14">
    <source>
        <dbReference type="EMBL" id="ROQ51124.1"/>
    </source>
</evidence>
<evidence type="ECO:0000256" key="7">
    <source>
        <dbReference type="ARBA" id="ARBA00023136"/>
    </source>
</evidence>
<dbReference type="GO" id="GO:0004888">
    <property type="term" value="F:transmembrane signaling receptor activity"/>
    <property type="evidence" value="ECO:0007669"/>
    <property type="project" value="InterPro"/>
</dbReference>
<organism evidence="14 15">
    <name type="scientific">Pseudomonas putida</name>
    <name type="common">Arthrobacter siderocapsulatus</name>
    <dbReference type="NCBI Taxonomy" id="303"/>
    <lineage>
        <taxon>Bacteria</taxon>
        <taxon>Pseudomonadati</taxon>
        <taxon>Pseudomonadota</taxon>
        <taxon>Gammaproteobacteria</taxon>
        <taxon>Pseudomonadales</taxon>
        <taxon>Pseudomonadaceae</taxon>
        <taxon>Pseudomonas</taxon>
    </lineage>
</organism>
<dbReference type="PRINTS" id="PR00260">
    <property type="entry name" value="CHEMTRNSDUCR"/>
</dbReference>
<reference evidence="14 15" key="1">
    <citation type="submission" date="2018-11" db="EMBL/GenBank/DDBJ databases">
        <title>Genomic analyses of the natural microbiome of Caenorhabditis elegans.</title>
        <authorList>
            <person name="Samuel B."/>
        </authorList>
    </citation>
    <scope>NUCLEOTIDE SEQUENCE [LARGE SCALE GENOMIC DNA]</scope>
    <source>
        <strain evidence="14 15">BIGb0473</strain>
    </source>
</reference>
<keyword evidence="5 11" id="KW-0812">Transmembrane</keyword>
<evidence type="ECO:0000256" key="1">
    <source>
        <dbReference type="ARBA" id="ARBA00004651"/>
    </source>
</evidence>
<sequence length="625" mass="67380">MKNISVKVKLALGFASIVLLMALLAVIGIRSLNTLTTRADRLVSVNHVLDHTNDIRAARLSYEHHGDENLAAQLNTSYSTLVALIEENLQRLDDAVSRQQLQHVLENMQGYMQQFRQLQTAQQDIGRIQADSERLGSSLQNDVRTLTQALYQDDASNVRRDLATLNDALSDLRQNSLAMMREGSTKRLDTVREAHTRANDSVKRLGSRHPQLGRLPSDLDQYLQLAERFARDVEQQARSRTVLVSNIETSLEAINTLIARQNQLSVDESSHSRALMLGLLVGAMLLGGAIGWVIIRQITQPLQQAVVIARRIGAGDLRDNSSGLRRDEFGQLLQALSQSGDNLRGVLGQVGTVTAQLSAAAEQLSAITEQTRAGVDSQKLETDQVATAMSEMVATVQEVARNAEQASTATRQANSQANQGNLVVQRALTQIDQLADDIGTSADAVGRLSEESERIGSVMTVINAIAEQTNLLALNAAIEAARAGEAGRGFAVVADEVRGLAQRTQQSTAEIETLIGSLQQGAQRAAERMHTSQGMVGTTVGLANEAGVELQAITHTVTHIQAMNVQIATAAEQQSAVAEEIGRSVISVRDVAEQTSTASAHTATSAAELARLGTELQGLLSRFKV</sequence>
<dbReference type="InterPro" id="IPR004090">
    <property type="entry name" value="Chemotax_Me-accpt_rcpt"/>
</dbReference>
<evidence type="ECO:0000256" key="5">
    <source>
        <dbReference type="ARBA" id="ARBA00022692"/>
    </source>
</evidence>
<feature type="transmembrane region" description="Helical" evidence="11">
    <location>
        <begin position="274"/>
        <end position="295"/>
    </location>
</feature>
<dbReference type="CDD" id="cd06225">
    <property type="entry name" value="HAMP"/>
    <property type="match status" value="1"/>
</dbReference>
<dbReference type="SMART" id="SM00283">
    <property type="entry name" value="MA"/>
    <property type="match status" value="1"/>
</dbReference>
<keyword evidence="8 10" id="KW-0807">Transducer</keyword>
<comment type="similarity">
    <text evidence="9">Belongs to the methyl-accepting chemotaxis (MCP) protein family.</text>
</comment>
<proteinExistence type="inferred from homology"/>
<dbReference type="Gene3D" id="1.20.58.60">
    <property type="match status" value="1"/>
</dbReference>
<evidence type="ECO:0000256" key="11">
    <source>
        <dbReference type="SAM" id="Phobius"/>
    </source>
</evidence>
<evidence type="ECO:0000313" key="15">
    <source>
        <dbReference type="Proteomes" id="UP000269115"/>
    </source>
</evidence>
<dbReference type="CDD" id="cd11386">
    <property type="entry name" value="MCP_signal"/>
    <property type="match status" value="1"/>
</dbReference>
<accession>A0A9X8ELI8</accession>
<dbReference type="PANTHER" id="PTHR32089">
    <property type="entry name" value="METHYL-ACCEPTING CHEMOTAXIS PROTEIN MCPB"/>
    <property type="match status" value="1"/>
</dbReference>
<dbReference type="FunFam" id="1.10.287.950:FF:000001">
    <property type="entry name" value="Methyl-accepting chemotaxis sensory transducer"/>
    <property type="match status" value="1"/>
</dbReference>
<dbReference type="PROSITE" id="PS50885">
    <property type="entry name" value="HAMP"/>
    <property type="match status" value="1"/>
</dbReference>
<dbReference type="Pfam" id="PF00672">
    <property type="entry name" value="HAMP"/>
    <property type="match status" value="1"/>
</dbReference>
<feature type="domain" description="Methyl-accepting transducer" evidence="12">
    <location>
        <begin position="353"/>
        <end position="589"/>
    </location>
</feature>
<comment type="subcellular location">
    <subcellularLocation>
        <location evidence="1">Cell membrane</location>
        <topology evidence="1">Multi-pass membrane protein</topology>
    </subcellularLocation>
</comment>
<keyword evidence="7 11" id="KW-0472">Membrane</keyword>
<evidence type="ECO:0000256" key="6">
    <source>
        <dbReference type="ARBA" id="ARBA00022989"/>
    </source>
</evidence>
<dbReference type="GO" id="GO:0006935">
    <property type="term" value="P:chemotaxis"/>
    <property type="evidence" value="ECO:0007669"/>
    <property type="project" value="UniProtKB-KW"/>
</dbReference>
<dbReference type="EMBL" id="RJUR01000012">
    <property type="protein sequence ID" value="ROQ51124.1"/>
    <property type="molecule type" value="Genomic_DNA"/>
</dbReference>
<evidence type="ECO:0000256" key="8">
    <source>
        <dbReference type="ARBA" id="ARBA00023224"/>
    </source>
</evidence>
<evidence type="ECO:0000259" key="13">
    <source>
        <dbReference type="PROSITE" id="PS50885"/>
    </source>
</evidence>
<feature type="domain" description="HAMP" evidence="13">
    <location>
        <begin position="296"/>
        <end position="348"/>
    </location>
</feature>
<evidence type="ECO:0000256" key="9">
    <source>
        <dbReference type="ARBA" id="ARBA00029447"/>
    </source>
</evidence>
<dbReference type="SMART" id="SM00304">
    <property type="entry name" value="HAMP"/>
    <property type="match status" value="2"/>
</dbReference>
<keyword evidence="4" id="KW-0145">Chemotaxis</keyword>
<dbReference type="InterPro" id="IPR003660">
    <property type="entry name" value="HAMP_dom"/>
</dbReference>
<dbReference type="SUPFAM" id="SSF58104">
    <property type="entry name" value="Methyl-accepting chemotaxis protein (MCP) signaling domain"/>
    <property type="match status" value="1"/>
</dbReference>
<dbReference type="GO" id="GO:0005886">
    <property type="term" value="C:plasma membrane"/>
    <property type="evidence" value="ECO:0007669"/>
    <property type="project" value="UniProtKB-SubCell"/>
</dbReference>
<evidence type="ECO:0000256" key="10">
    <source>
        <dbReference type="PROSITE-ProRule" id="PRU00284"/>
    </source>
</evidence>
<dbReference type="AlphaFoldDB" id="A0A9X8ELI8"/>
<evidence type="ECO:0000256" key="4">
    <source>
        <dbReference type="ARBA" id="ARBA00022500"/>
    </source>
</evidence>
<comment type="caution">
    <text evidence="14">The sequence shown here is derived from an EMBL/GenBank/DDBJ whole genome shotgun (WGS) entry which is preliminary data.</text>
</comment>
<dbReference type="PANTHER" id="PTHR32089:SF120">
    <property type="entry name" value="METHYL-ACCEPTING CHEMOTAXIS PROTEIN TLPQ"/>
    <property type="match status" value="1"/>
</dbReference>
<dbReference type="GO" id="GO:0007165">
    <property type="term" value="P:signal transduction"/>
    <property type="evidence" value="ECO:0007669"/>
    <property type="project" value="UniProtKB-KW"/>
</dbReference>
<dbReference type="PROSITE" id="PS50111">
    <property type="entry name" value="CHEMOTAXIS_TRANSDUC_2"/>
    <property type="match status" value="1"/>
</dbReference>
<dbReference type="Pfam" id="PF16591">
    <property type="entry name" value="HBM"/>
    <property type="match status" value="1"/>
</dbReference>
<gene>
    <name evidence="14" type="ORF">EDF85_1568</name>
</gene>
<evidence type="ECO:0000259" key="12">
    <source>
        <dbReference type="PROSITE" id="PS50111"/>
    </source>
</evidence>
<name>A0A9X8ELI8_PSEPU</name>
<dbReference type="InterPro" id="IPR004089">
    <property type="entry name" value="MCPsignal_dom"/>
</dbReference>
<dbReference type="InterPro" id="IPR032255">
    <property type="entry name" value="HBM"/>
</dbReference>
<evidence type="ECO:0000256" key="2">
    <source>
        <dbReference type="ARBA" id="ARBA00022475"/>
    </source>
</evidence>
<keyword evidence="3" id="KW-0488">Methylation</keyword>
<evidence type="ECO:0000256" key="3">
    <source>
        <dbReference type="ARBA" id="ARBA00022481"/>
    </source>
</evidence>